<dbReference type="RefSeq" id="WP_003052219.1">
    <property type="nucleotide sequence ID" value="NZ_CP006704.1"/>
</dbReference>
<dbReference type="InterPro" id="IPR000120">
    <property type="entry name" value="Amidase"/>
</dbReference>
<organism evidence="3 4">
    <name type="scientific">Comamonas testosteroni TK102</name>
    <dbReference type="NCBI Taxonomy" id="1392005"/>
    <lineage>
        <taxon>Bacteria</taxon>
        <taxon>Pseudomonadati</taxon>
        <taxon>Pseudomonadota</taxon>
        <taxon>Betaproteobacteria</taxon>
        <taxon>Burkholderiales</taxon>
        <taxon>Comamonadaceae</taxon>
        <taxon>Comamonas</taxon>
    </lineage>
</organism>
<dbReference type="Pfam" id="PF01425">
    <property type="entry name" value="Amidase"/>
    <property type="match status" value="1"/>
</dbReference>
<sequence length="595" mass="63777">MLIGSFEDWKRAYQEGADPAALLEQQRCSLTSDDSAWISIASDAQLKAQLLQLEALQQTQGRERLPLYGIPFAVKDNIDVEGFVTTAACPAFAYQAQRDAVAVQRLRQAGAIVLGKTNLDQFATGLVGTRSPFGAVPNAFDSRLISGGSSSGSASVVARGLVPFALSTDTAGSGRIPAAFNQIVGIKPTPGAVPGTGLVPACRTLDCIGVLALNVADSALVLSLMEGPDAQDSYARSRPFIAKHTPLSQLRVGVPDARKLSSDYEDAFAAFLVRLKPQTERVQALPFDALFEVANLLYYGPWVAERVVGARGIYEQQPEALLPVIRQVLDVHQRFNAADTFNAQYQLQDLRQEAENIWQECDVLCVPSAPRHPSMAEVQADPIGVNSEMGTYTNFVNLLGWSAIAIPASQLPDGLPFGITLIAPGWREPDLVRWAQQLEAQANLCAGVTGLPAQNAGSLPAWRVPTQGETIEVAVVGAHLRGMPLNHELLACGARFREETSTASDYRLYALQGTVPPKPGMARSDEGAAITVEVWDMPIANFGRFVAGVPTPLGIGSVQLQDGRSVKGFICEGHALTQARDITAFGGWRAYCQSL</sequence>
<dbReference type="PANTHER" id="PTHR11895">
    <property type="entry name" value="TRANSAMIDASE"/>
    <property type="match status" value="1"/>
</dbReference>
<dbReference type="KEGG" id="ctes:O987_22570"/>
<dbReference type="Pfam" id="PF21986">
    <property type="entry name" value="AH_C"/>
    <property type="match status" value="1"/>
</dbReference>
<dbReference type="Gene3D" id="3.10.490.10">
    <property type="entry name" value="Gamma-glutamyl cyclotransferase-like"/>
    <property type="match status" value="1"/>
</dbReference>
<proteinExistence type="predicted"/>
<evidence type="ECO:0000313" key="3">
    <source>
        <dbReference type="EMBL" id="AIJ48602.1"/>
    </source>
</evidence>
<evidence type="ECO:0000313" key="4">
    <source>
        <dbReference type="Proteomes" id="UP000028782"/>
    </source>
</evidence>
<protein>
    <submittedName>
        <fullName evidence="3">Allophanate hydrolase</fullName>
    </submittedName>
</protein>
<dbReference type="Proteomes" id="UP000028782">
    <property type="component" value="Chromosome"/>
</dbReference>
<evidence type="ECO:0000259" key="2">
    <source>
        <dbReference type="Pfam" id="PF21986"/>
    </source>
</evidence>
<dbReference type="SUPFAM" id="SSF75304">
    <property type="entry name" value="Amidase signature (AS) enzymes"/>
    <property type="match status" value="1"/>
</dbReference>
<evidence type="ECO:0000259" key="1">
    <source>
        <dbReference type="Pfam" id="PF01425"/>
    </source>
</evidence>
<name>A0A076PYY9_COMTE</name>
<gene>
    <name evidence="3" type="ORF">O987_22570</name>
</gene>
<dbReference type="PANTHER" id="PTHR11895:SF169">
    <property type="entry name" value="GLUTAMYL-TRNA(GLN) AMIDOTRANSFERASE"/>
    <property type="match status" value="1"/>
</dbReference>
<dbReference type="InterPro" id="IPR023631">
    <property type="entry name" value="Amidase_dom"/>
</dbReference>
<dbReference type="NCBIfam" id="NF006043">
    <property type="entry name" value="PRK08186.1"/>
    <property type="match status" value="1"/>
</dbReference>
<dbReference type="NCBIfam" id="TIGR02713">
    <property type="entry name" value="allophanate_hyd"/>
    <property type="match status" value="1"/>
</dbReference>
<dbReference type="InterPro" id="IPR053844">
    <property type="entry name" value="AH_C"/>
</dbReference>
<dbReference type="EMBL" id="CP006704">
    <property type="protein sequence ID" value="AIJ48602.1"/>
    <property type="molecule type" value="Genomic_DNA"/>
</dbReference>
<feature type="domain" description="Amidase" evidence="1">
    <location>
        <begin position="52"/>
        <end position="431"/>
    </location>
</feature>
<keyword evidence="3" id="KW-0378">Hydrolase</keyword>
<dbReference type="AlphaFoldDB" id="A0A076PYY9"/>
<accession>A0A076PYY9</accession>
<dbReference type="Gene3D" id="3.90.1300.10">
    <property type="entry name" value="Amidase signature (AS) domain"/>
    <property type="match status" value="1"/>
</dbReference>
<dbReference type="Gene3D" id="1.20.58.1700">
    <property type="match status" value="1"/>
</dbReference>
<dbReference type="GO" id="GO:0016787">
    <property type="term" value="F:hydrolase activity"/>
    <property type="evidence" value="ECO:0007669"/>
    <property type="project" value="UniProtKB-KW"/>
</dbReference>
<reference evidence="3 4" key="1">
    <citation type="journal article" date="2014" name="Genome Announc.">
        <title>Complete Genome Sequence of Polychlorinated Biphenyl Degrader Comamonas testosteroni TK102 (NBRC 109938).</title>
        <authorList>
            <person name="Fukuda K."/>
            <person name="Hosoyama A."/>
            <person name="Tsuchikane K."/>
            <person name="Ohji S."/>
            <person name="Yamazoe A."/>
            <person name="Fujita N."/>
            <person name="Shintani M."/>
            <person name="Kimbara K."/>
        </authorList>
    </citation>
    <scope>NUCLEOTIDE SEQUENCE [LARGE SCALE GENOMIC DNA]</scope>
    <source>
        <strain evidence="3">TK102</strain>
    </source>
</reference>
<dbReference type="InterPro" id="IPR036928">
    <property type="entry name" value="AS_sf"/>
</dbReference>
<dbReference type="HOGENOM" id="CLU_009600_0_1_4"/>
<dbReference type="InterPro" id="IPR014085">
    <property type="entry name" value="Allophanate_hydrolase"/>
</dbReference>
<feature type="domain" description="Allophanate hydrolase C-terminal" evidence="2">
    <location>
        <begin position="471"/>
        <end position="593"/>
    </location>
</feature>